<evidence type="ECO:0000259" key="6">
    <source>
        <dbReference type="PROSITE" id="PS50011"/>
    </source>
</evidence>
<reference evidence="7 8" key="1">
    <citation type="journal article" date="2016" name="Antonie Van Leeuwenhoek">
        <title>Denitratimonas tolerans gen. nov., sp. nov., a denitrifying bacterium isolated from a bioreactor for tannery wastewater treatment.</title>
        <authorList>
            <person name="Han S.I."/>
            <person name="Kim J.O."/>
            <person name="Lee Y.R."/>
            <person name="Ekpeghere K.I."/>
            <person name="Koh S.C."/>
            <person name="Whang K.S."/>
        </authorList>
    </citation>
    <scope>NUCLEOTIDE SEQUENCE [LARGE SCALE GENOMIC DNA]</scope>
    <source>
        <strain evidence="7 8">KACC 17565</strain>
    </source>
</reference>
<keyword evidence="8" id="KW-1185">Reference proteome</keyword>
<evidence type="ECO:0000256" key="5">
    <source>
        <dbReference type="SAM" id="Phobius"/>
    </source>
</evidence>
<protein>
    <submittedName>
        <fullName evidence="7">Serine/threonine-protein kinase</fullName>
        <ecNumber evidence="7">2.7.11.1</ecNumber>
    </submittedName>
</protein>
<feature type="transmembrane region" description="Helical" evidence="5">
    <location>
        <begin position="377"/>
        <end position="397"/>
    </location>
</feature>
<dbReference type="InterPro" id="IPR000719">
    <property type="entry name" value="Prot_kinase_dom"/>
</dbReference>
<comment type="caution">
    <text evidence="7">The sequence shown here is derived from an EMBL/GenBank/DDBJ whole genome shotgun (WGS) entry which is preliminary data.</text>
</comment>
<dbReference type="Gene3D" id="1.25.40.10">
    <property type="entry name" value="Tetratricopeptide repeat domain"/>
    <property type="match status" value="1"/>
</dbReference>
<accession>A0AAW9R4X1</accession>
<dbReference type="PROSITE" id="PS00108">
    <property type="entry name" value="PROTEIN_KINASE_ST"/>
    <property type="match status" value="1"/>
</dbReference>
<feature type="domain" description="Protein kinase" evidence="6">
    <location>
        <begin position="85"/>
        <end position="352"/>
    </location>
</feature>
<dbReference type="Proteomes" id="UP001364472">
    <property type="component" value="Unassembled WGS sequence"/>
</dbReference>
<keyword evidence="1 7" id="KW-0808">Transferase</keyword>
<dbReference type="EMBL" id="JBBDHC010000019">
    <property type="protein sequence ID" value="MEJ1250388.1"/>
    <property type="molecule type" value="Genomic_DNA"/>
</dbReference>
<gene>
    <name evidence="7" type="ORF">WB794_11970</name>
</gene>
<keyword evidence="5" id="KW-0812">Transmembrane</keyword>
<evidence type="ECO:0000256" key="1">
    <source>
        <dbReference type="ARBA" id="ARBA00022679"/>
    </source>
</evidence>
<evidence type="ECO:0000256" key="2">
    <source>
        <dbReference type="ARBA" id="ARBA00022741"/>
    </source>
</evidence>
<keyword evidence="5" id="KW-0472">Membrane</keyword>
<evidence type="ECO:0000256" key="3">
    <source>
        <dbReference type="ARBA" id="ARBA00022777"/>
    </source>
</evidence>
<dbReference type="Gene3D" id="1.10.510.10">
    <property type="entry name" value="Transferase(Phosphotransferase) domain 1"/>
    <property type="match status" value="1"/>
</dbReference>
<keyword evidence="4" id="KW-0067">ATP-binding</keyword>
<proteinExistence type="predicted"/>
<keyword evidence="2" id="KW-0547">Nucleotide-binding</keyword>
<dbReference type="SUPFAM" id="SSF48452">
    <property type="entry name" value="TPR-like"/>
    <property type="match status" value="1"/>
</dbReference>
<dbReference type="InterPro" id="IPR011009">
    <property type="entry name" value="Kinase-like_dom_sf"/>
</dbReference>
<dbReference type="PANTHER" id="PTHR43289:SF34">
    <property type="entry name" value="SERINE_THREONINE-PROTEIN KINASE YBDM-RELATED"/>
    <property type="match status" value="1"/>
</dbReference>
<dbReference type="GO" id="GO:0005524">
    <property type="term" value="F:ATP binding"/>
    <property type="evidence" value="ECO:0007669"/>
    <property type="project" value="UniProtKB-KW"/>
</dbReference>
<dbReference type="EC" id="2.7.11.1" evidence="7"/>
<sequence>MSLDEIALLREALELPESERRAFVERRCADDPARRARLLDLVVLDAEGDTLLDGGVDALLADAFAGDAAPAPPMVDRSGETIGPWRILRHLAEGGMGSVWLAERADGAFAQTVALKTIKPGMDSAAVLRAFERERSLLARLQHPQIAHLIDGGVDASVRPWFAMRYVEGEPLDLWLQQAPPLHRRLELFASLCRVLAYAHRQLVVHQDIKPGNVIVQADGTPCLLDFGIGRILQGDAAGGIQTVQRFASPAYAAPEQIAGGAISTATDVYALGTILFELLTGRRYSAMHRDGDATTRPSHAVGAGDDPAAIALPAAQLRGDLDAIAARALAVDPARRYGGADLLADDVERYLAGWPVTARPDGELYRFSKWVQRNRLAAAALLAALLALGIGLVVSLQQTRVARQEAQRATAMKDYLVSLFDAGRINAAGVGVLDQRVIDLLDASADRLKEELAGLPEVRDEIYTTLVEIYDANYRSERSAALARERLEQAERAFGTDDVRVVPALTLLAGVHLNQAENAPVPALLERAQALLDAANEHDSLTQALIWQYRGVLADREGRVDEAVALLGRAVTLLRGRFPGSDERIIALLQLLQALPAAQNPAHAQALIGEMREAVREKHGTEHVYDVQVDVMEAQLLSALGRFGESRDILRRAVPRMQHFFGEWHHDVFAMRFQEIGVLLAMDRLDEAEALWREVDAQRQAHAAAAPDLAEGFRTLREQIDGMRAQGGTAPQ</sequence>
<dbReference type="InterPro" id="IPR008271">
    <property type="entry name" value="Ser/Thr_kinase_AS"/>
</dbReference>
<dbReference type="GO" id="GO:0004674">
    <property type="term" value="F:protein serine/threonine kinase activity"/>
    <property type="evidence" value="ECO:0007669"/>
    <property type="project" value="UniProtKB-EC"/>
</dbReference>
<evidence type="ECO:0000313" key="8">
    <source>
        <dbReference type="Proteomes" id="UP001364472"/>
    </source>
</evidence>
<dbReference type="SUPFAM" id="SSF56112">
    <property type="entry name" value="Protein kinase-like (PK-like)"/>
    <property type="match status" value="1"/>
</dbReference>
<dbReference type="PANTHER" id="PTHR43289">
    <property type="entry name" value="MITOGEN-ACTIVATED PROTEIN KINASE KINASE KINASE 20-RELATED"/>
    <property type="match status" value="1"/>
</dbReference>
<dbReference type="AlphaFoldDB" id="A0AAW9R4X1"/>
<organism evidence="7 8">
    <name type="scientific">Denitratimonas tolerans</name>
    <dbReference type="NCBI Taxonomy" id="1338420"/>
    <lineage>
        <taxon>Bacteria</taxon>
        <taxon>Pseudomonadati</taxon>
        <taxon>Pseudomonadota</taxon>
        <taxon>Gammaproteobacteria</taxon>
        <taxon>Lysobacterales</taxon>
        <taxon>Lysobacteraceae</taxon>
        <taxon>Denitratimonas</taxon>
    </lineage>
</organism>
<dbReference type="RefSeq" id="WP_337336090.1">
    <property type="nucleotide sequence ID" value="NZ_JBBDHC010000019.1"/>
</dbReference>
<dbReference type="PROSITE" id="PS50011">
    <property type="entry name" value="PROTEIN_KINASE_DOM"/>
    <property type="match status" value="1"/>
</dbReference>
<dbReference type="InterPro" id="IPR011990">
    <property type="entry name" value="TPR-like_helical_dom_sf"/>
</dbReference>
<keyword evidence="5" id="KW-1133">Transmembrane helix</keyword>
<name>A0AAW9R4X1_9GAMM</name>
<dbReference type="Gene3D" id="3.30.200.20">
    <property type="entry name" value="Phosphorylase Kinase, domain 1"/>
    <property type="match status" value="1"/>
</dbReference>
<evidence type="ECO:0000313" key="7">
    <source>
        <dbReference type="EMBL" id="MEJ1250388.1"/>
    </source>
</evidence>
<dbReference type="Pfam" id="PF00069">
    <property type="entry name" value="Pkinase"/>
    <property type="match status" value="1"/>
</dbReference>
<keyword evidence="3 7" id="KW-0418">Kinase</keyword>
<dbReference type="SMART" id="SM00220">
    <property type="entry name" value="S_TKc"/>
    <property type="match status" value="1"/>
</dbReference>
<evidence type="ECO:0000256" key="4">
    <source>
        <dbReference type="ARBA" id="ARBA00022840"/>
    </source>
</evidence>
<dbReference type="CDD" id="cd14014">
    <property type="entry name" value="STKc_PknB_like"/>
    <property type="match status" value="1"/>
</dbReference>